<dbReference type="AlphaFoldDB" id="A0A081R6P2"/>
<evidence type="ECO:0000313" key="4">
    <source>
        <dbReference type="Proteomes" id="UP000028098"/>
    </source>
</evidence>
<sequence length="103" mass="11561">MIEPSLTSQLLGVGALFIGFLGAGIHTYNIDLKKGEEKKMQQQHDTDIIRASQEAFAKGREAERRAIRENIRRPFSGFTFDNERPEGLKPELVGLPAPRKLRG</sequence>
<dbReference type="EMBL" id="JPGB01000004">
    <property type="protein sequence ID" value="KEQ50865.1"/>
    <property type="molecule type" value="Genomic_DNA"/>
</dbReference>
<feature type="region of interest" description="Disordered" evidence="1">
    <location>
        <begin position="78"/>
        <end position="103"/>
    </location>
</feature>
<dbReference type="RefSeq" id="WP_042902477.1">
    <property type="nucleotide sequence ID" value="NZ_JPGB01000004.1"/>
</dbReference>
<protein>
    <submittedName>
        <fullName evidence="3">Uncharacterized protein</fullName>
    </submittedName>
</protein>
<keyword evidence="2" id="KW-0472">Membrane</keyword>
<proteinExistence type="predicted"/>
<feature type="transmembrane region" description="Helical" evidence="2">
    <location>
        <begin position="6"/>
        <end position="30"/>
    </location>
</feature>
<keyword evidence="2" id="KW-1133">Transmembrane helix</keyword>
<dbReference type="PATRIC" id="fig|1303.44.peg.877"/>
<evidence type="ECO:0000256" key="2">
    <source>
        <dbReference type="SAM" id="Phobius"/>
    </source>
</evidence>
<organism evidence="3 4">
    <name type="scientific">Streptococcus oralis</name>
    <dbReference type="NCBI Taxonomy" id="1303"/>
    <lineage>
        <taxon>Bacteria</taxon>
        <taxon>Bacillati</taxon>
        <taxon>Bacillota</taxon>
        <taxon>Bacilli</taxon>
        <taxon>Lactobacillales</taxon>
        <taxon>Streptococcaceae</taxon>
        <taxon>Streptococcus</taxon>
    </lineage>
</organism>
<dbReference type="Proteomes" id="UP000028098">
    <property type="component" value="Unassembled WGS sequence"/>
</dbReference>
<keyword evidence="2" id="KW-0812">Transmembrane</keyword>
<evidence type="ECO:0000313" key="3">
    <source>
        <dbReference type="EMBL" id="KEQ50865.1"/>
    </source>
</evidence>
<name>A0A081R6P2_STROR</name>
<evidence type="ECO:0000256" key="1">
    <source>
        <dbReference type="SAM" id="MobiDB-lite"/>
    </source>
</evidence>
<gene>
    <name evidence="3" type="ORF">SK143_0926</name>
</gene>
<accession>A0A081R6P2</accession>
<reference evidence="3 4" key="1">
    <citation type="submission" date="2014-05" db="EMBL/GenBank/DDBJ databases">
        <authorList>
            <person name="Daugherty S.C."/>
            <person name="Tallon L.J."/>
            <person name="Sadzewicz L."/>
            <person name="Kilian M."/>
            <person name="Tettelin H."/>
        </authorList>
    </citation>
    <scope>NUCLEOTIDE SEQUENCE [LARGE SCALE GENOMIC DNA]</scope>
    <source>
        <strain evidence="3 4">SK143</strain>
    </source>
</reference>
<comment type="caution">
    <text evidence="3">The sequence shown here is derived from an EMBL/GenBank/DDBJ whole genome shotgun (WGS) entry which is preliminary data.</text>
</comment>